<dbReference type="Pfam" id="PF13847">
    <property type="entry name" value="Methyltransf_31"/>
    <property type="match status" value="1"/>
</dbReference>
<dbReference type="CDD" id="cd02440">
    <property type="entry name" value="AdoMet_MTases"/>
    <property type="match status" value="1"/>
</dbReference>
<dbReference type="Proteomes" id="UP000234474">
    <property type="component" value="Unassembled WGS sequence"/>
</dbReference>
<dbReference type="PANTHER" id="PTHR43591">
    <property type="entry name" value="METHYLTRANSFERASE"/>
    <property type="match status" value="1"/>
</dbReference>
<dbReference type="AlphaFoldDB" id="A0A2I1BZ45"/>
<accession>A0A2I1BZ45</accession>
<evidence type="ECO:0000313" key="3">
    <source>
        <dbReference type="Proteomes" id="UP000234474"/>
    </source>
</evidence>
<dbReference type="VEuPathDB" id="FungiDB:P174DRAFT_506267"/>
<protein>
    <submittedName>
        <fullName evidence="2">Putative ubiE/COQ5 methyltransferase</fullName>
    </submittedName>
</protein>
<dbReference type="GO" id="GO:0032259">
    <property type="term" value="P:methylation"/>
    <property type="evidence" value="ECO:0007669"/>
    <property type="project" value="UniProtKB-KW"/>
</dbReference>
<keyword evidence="2" id="KW-0808">Transferase</keyword>
<reference evidence="3" key="1">
    <citation type="journal article" date="2018" name="Proc. Natl. Acad. Sci. U.S.A.">
        <title>Linking secondary metabolites to gene clusters through genome sequencing of six diverse Aspergillus species.</title>
        <authorList>
            <person name="Kaerboelling I."/>
            <person name="Vesth T.C."/>
            <person name="Frisvad J.C."/>
            <person name="Nybo J.L."/>
            <person name="Theobald S."/>
            <person name="Kuo A."/>
            <person name="Bowyer P."/>
            <person name="Matsuda Y."/>
            <person name="Mondo S."/>
            <person name="Lyhne E.K."/>
            <person name="Kogle M.E."/>
            <person name="Clum A."/>
            <person name="Lipzen A."/>
            <person name="Salamov A."/>
            <person name="Ngan C.Y."/>
            <person name="Daum C."/>
            <person name="Chiniquy J."/>
            <person name="Barry K."/>
            <person name="LaButti K."/>
            <person name="Haridas S."/>
            <person name="Simmons B.A."/>
            <person name="Magnuson J.K."/>
            <person name="Mortensen U.H."/>
            <person name="Larsen T.O."/>
            <person name="Grigoriev I.V."/>
            <person name="Baker S.E."/>
            <person name="Andersen M.R."/>
        </authorList>
    </citation>
    <scope>NUCLEOTIDE SEQUENCE [LARGE SCALE GENOMIC DNA]</scope>
    <source>
        <strain evidence="3">IBT 16806</strain>
    </source>
</reference>
<dbReference type="SUPFAM" id="SSF53335">
    <property type="entry name" value="S-adenosyl-L-methionine-dependent methyltransferases"/>
    <property type="match status" value="1"/>
</dbReference>
<dbReference type="EMBL" id="MSZS01000007">
    <property type="protein sequence ID" value="PKX90614.1"/>
    <property type="molecule type" value="Genomic_DNA"/>
</dbReference>
<sequence>MEKKESATYTHGHHPSVLRSHTWRTAANSAAYLLPHLRPDMHILDIGCGPGTITVDLARLIPQGHITGLELSPSVLEQARSLAADHALTNITFLSADANALPFPEGTFDLVLCHQVLQHVRDPVHILREMRRVTKEGGLVAARESDYAGFVWHPATPGLDVWRETYLKVCRANGGEPNAGRMVHVWAKQAGFERHEIKCSSSNWCYSTAEEVEWWSGLWAERTVASEFGRTARENAGVDAGELEGLRGRGGSGGAGGCVVFGAVGEVLCVKGGGGRCPLG</sequence>
<organism evidence="2 3">
    <name type="scientific">Aspergillus novofumigatus (strain IBT 16806)</name>
    <dbReference type="NCBI Taxonomy" id="1392255"/>
    <lineage>
        <taxon>Eukaryota</taxon>
        <taxon>Fungi</taxon>
        <taxon>Dikarya</taxon>
        <taxon>Ascomycota</taxon>
        <taxon>Pezizomycotina</taxon>
        <taxon>Eurotiomycetes</taxon>
        <taxon>Eurotiomycetidae</taxon>
        <taxon>Eurotiales</taxon>
        <taxon>Aspergillaceae</taxon>
        <taxon>Aspergillus</taxon>
        <taxon>Aspergillus subgen. Fumigati</taxon>
    </lineage>
</organism>
<keyword evidence="3" id="KW-1185">Reference proteome</keyword>
<dbReference type="InterPro" id="IPR025714">
    <property type="entry name" value="Methyltranfer_dom"/>
</dbReference>
<evidence type="ECO:0000313" key="2">
    <source>
        <dbReference type="EMBL" id="PKX90614.1"/>
    </source>
</evidence>
<feature type="domain" description="Methyltransferase" evidence="1">
    <location>
        <begin position="39"/>
        <end position="146"/>
    </location>
</feature>
<dbReference type="InterPro" id="IPR029063">
    <property type="entry name" value="SAM-dependent_MTases_sf"/>
</dbReference>
<proteinExistence type="predicted"/>
<keyword evidence="2" id="KW-0489">Methyltransferase</keyword>
<dbReference type="Gene3D" id="3.40.50.150">
    <property type="entry name" value="Vaccinia Virus protein VP39"/>
    <property type="match status" value="1"/>
</dbReference>
<name>A0A2I1BZ45_ASPN1</name>
<gene>
    <name evidence="2" type="ORF">P174DRAFT_506267</name>
</gene>
<evidence type="ECO:0000259" key="1">
    <source>
        <dbReference type="Pfam" id="PF13847"/>
    </source>
</evidence>
<comment type="caution">
    <text evidence="2">The sequence shown here is derived from an EMBL/GenBank/DDBJ whole genome shotgun (WGS) entry which is preliminary data.</text>
</comment>
<dbReference type="PANTHER" id="PTHR43591:SF24">
    <property type="entry name" value="2-METHOXY-6-POLYPRENYL-1,4-BENZOQUINOL METHYLASE, MITOCHONDRIAL"/>
    <property type="match status" value="1"/>
</dbReference>
<dbReference type="RefSeq" id="XP_024679209.1">
    <property type="nucleotide sequence ID" value="XM_024831301.1"/>
</dbReference>
<dbReference type="STRING" id="1392255.A0A2I1BZ45"/>
<dbReference type="OMA" id="DYAAMTW"/>
<dbReference type="GO" id="GO:0008168">
    <property type="term" value="F:methyltransferase activity"/>
    <property type="evidence" value="ECO:0007669"/>
    <property type="project" value="UniProtKB-KW"/>
</dbReference>
<dbReference type="GeneID" id="36538638"/>
<dbReference type="OrthoDB" id="10017101at2759"/>